<name>A0A9D1G172_9FIRM</name>
<evidence type="ECO:0000313" key="3">
    <source>
        <dbReference type="Proteomes" id="UP000824140"/>
    </source>
</evidence>
<dbReference type="EMBL" id="DVJN01000179">
    <property type="protein sequence ID" value="HIS93127.1"/>
    <property type="molecule type" value="Genomic_DNA"/>
</dbReference>
<feature type="signal peptide" evidence="1">
    <location>
        <begin position="1"/>
        <end position="20"/>
    </location>
</feature>
<evidence type="ECO:0000256" key="1">
    <source>
        <dbReference type="SAM" id="SignalP"/>
    </source>
</evidence>
<dbReference type="Proteomes" id="UP000824140">
    <property type="component" value="Unassembled WGS sequence"/>
</dbReference>
<gene>
    <name evidence="2" type="ORF">IAA84_08955</name>
</gene>
<reference evidence="2" key="2">
    <citation type="journal article" date="2021" name="PeerJ">
        <title>Extensive microbial diversity within the chicken gut microbiome revealed by metagenomics and culture.</title>
        <authorList>
            <person name="Gilroy R."/>
            <person name="Ravi A."/>
            <person name="Getino M."/>
            <person name="Pursley I."/>
            <person name="Horton D.L."/>
            <person name="Alikhan N.F."/>
            <person name="Baker D."/>
            <person name="Gharbi K."/>
            <person name="Hall N."/>
            <person name="Watson M."/>
            <person name="Adriaenssens E.M."/>
            <person name="Foster-Nyarko E."/>
            <person name="Jarju S."/>
            <person name="Secka A."/>
            <person name="Antonio M."/>
            <person name="Oren A."/>
            <person name="Chaudhuri R.R."/>
            <person name="La Ragione R."/>
            <person name="Hildebrand F."/>
            <person name="Pallen M.J."/>
        </authorList>
    </citation>
    <scope>NUCLEOTIDE SEQUENCE</scope>
    <source>
        <strain evidence="2">13766</strain>
    </source>
</reference>
<comment type="caution">
    <text evidence="2">The sequence shown here is derived from an EMBL/GenBank/DDBJ whole genome shotgun (WGS) entry which is preliminary data.</text>
</comment>
<feature type="chain" id="PRO_5039278671" evidence="1">
    <location>
        <begin position="21"/>
        <end position="304"/>
    </location>
</feature>
<proteinExistence type="predicted"/>
<organism evidence="2 3">
    <name type="scientific">Candidatus Alectryocaccomicrobium excrementavium</name>
    <dbReference type="NCBI Taxonomy" id="2840668"/>
    <lineage>
        <taxon>Bacteria</taxon>
        <taxon>Bacillati</taxon>
        <taxon>Bacillota</taxon>
        <taxon>Clostridia</taxon>
        <taxon>Candidatus Alectryocaccomicrobium</taxon>
    </lineage>
</organism>
<dbReference type="AlphaFoldDB" id="A0A9D1G172"/>
<keyword evidence="1" id="KW-0732">Signal</keyword>
<evidence type="ECO:0000313" key="2">
    <source>
        <dbReference type="EMBL" id="HIS93127.1"/>
    </source>
</evidence>
<accession>A0A9D1G172</accession>
<protein>
    <submittedName>
        <fullName evidence="2">Uncharacterized protein</fullName>
    </submittedName>
</protein>
<sequence length="304" mass="33861">MKRWIALVLLLICLAPPARAREATEQREEIAGRTAYILDYDWDLLPEWNAREYLEAPGTVAALYCDSASADALISLVPRDAAANASDYLLTQARNDMGAMVVGETVGPELWQAPWGETGAAMEQAFVYVSGEYTSDPYRKKTYAAQLNEEYFLTVTVTAVEDGAREVITAFEEAFFVESMRVRPVEISARGYAYLHAAQLVEDGLEVSLDTFIVEEGDETSEMVIYNNDPSLATCAVSADANIWLMPQGELFTWECVPHDAALLSTYISDFVLANASYPPFLVYYYGDRIVWMEQQGSMIQPLT</sequence>
<reference evidence="2" key="1">
    <citation type="submission" date="2020-10" db="EMBL/GenBank/DDBJ databases">
        <authorList>
            <person name="Gilroy R."/>
        </authorList>
    </citation>
    <scope>NUCLEOTIDE SEQUENCE</scope>
    <source>
        <strain evidence="2">13766</strain>
    </source>
</reference>